<keyword evidence="3" id="KW-1185">Reference proteome</keyword>
<organism evidence="2 3">
    <name type="scientific">Pomacea canaliculata</name>
    <name type="common">Golden apple snail</name>
    <dbReference type="NCBI Taxonomy" id="400727"/>
    <lineage>
        <taxon>Eukaryota</taxon>
        <taxon>Metazoa</taxon>
        <taxon>Spiralia</taxon>
        <taxon>Lophotrochozoa</taxon>
        <taxon>Mollusca</taxon>
        <taxon>Gastropoda</taxon>
        <taxon>Caenogastropoda</taxon>
        <taxon>Architaenioglossa</taxon>
        <taxon>Ampullarioidea</taxon>
        <taxon>Ampullariidae</taxon>
        <taxon>Pomacea</taxon>
    </lineage>
</organism>
<name>A0A2T7PCJ6_POMCA</name>
<feature type="region of interest" description="Disordered" evidence="1">
    <location>
        <begin position="1"/>
        <end position="24"/>
    </location>
</feature>
<evidence type="ECO:0000313" key="3">
    <source>
        <dbReference type="Proteomes" id="UP000245119"/>
    </source>
</evidence>
<feature type="region of interest" description="Disordered" evidence="1">
    <location>
        <begin position="44"/>
        <end position="72"/>
    </location>
</feature>
<accession>A0A2T7PCJ6</accession>
<proteinExistence type="predicted"/>
<evidence type="ECO:0000256" key="1">
    <source>
        <dbReference type="SAM" id="MobiDB-lite"/>
    </source>
</evidence>
<reference evidence="2 3" key="1">
    <citation type="submission" date="2018-04" db="EMBL/GenBank/DDBJ databases">
        <title>The genome of golden apple snail Pomacea canaliculata provides insight into stress tolerance and invasive adaptation.</title>
        <authorList>
            <person name="Liu C."/>
            <person name="Liu B."/>
            <person name="Ren Y."/>
            <person name="Zhang Y."/>
            <person name="Wang H."/>
            <person name="Li S."/>
            <person name="Jiang F."/>
            <person name="Yin L."/>
            <person name="Zhang G."/>
            <person name="Qian W."/>
            <person name="Fan W."/>
        </authorList>
    </citation>
    <scope>NUCLEOTIDE SEQUENCE [LARGE SCALE GENOMIC DNA]</scope>
    <source>
        <strain evidence="2">SZHN2017</strain>
        <tissue evidence="2">Muscle</tissue>
    </source>
</reference>
<sequence>MIKNRKRGVGEEDKGEGGCWGRGGDRDSCTLWLSPHLPWPPLLPSADNVSTQAGKHHAPLSGNVSRLAGRRLRGRYSSEPRCLRLRGSSHYSQHDVADAGAGGAGAVGSSTLATF</sequence>
<dbReference type="AlphaFoldDB" id="A0A2T7PCJ6"/>
<dbReference type="Proteomes" id="UP000245119">
    <property type="component" value="Linkage Group LG5"/>
</dbReference>
<evidence type="ECO:0000313" key="2">
    <source>
        <dbReference type="EMBL" id="PVD31132.1"/>
    </source>
</evidence>
<dbReference type="EMBL" id="PZQS01000005">
    <property type="protein sequence ID" value="PVD31132.1"/>
    <property type="molecule type" value="Genomic_DNA"/>
</dbReference>
<protein>
    <submittedName>
        <fullName evidence="2">Uncharacterized protein</fullName>
    </submittedName>
</protein>
<gene>
    <name evidence="2" type="ORF">C0Q70_10410</name>
</gene>
<comment type="caution">
    <text evidence="2">The sequence shown here is derived from an EMBL/GenBank/DDBJ whole genome shotgun (WGS) entry which is preliminary data.</text>
</comment>